<comment type="caution">
    <text evidence="4">The sequence shown here is derived from an EMBL/GenBank/DDBJ whole genome shotgun (WGS) entry which is preliminary data.</text>
</comment>
<evidence type="ECO:0000256" key="1">
    <source>
        <dbReference type="PROSITE-ProRule" id="PRU00042"/>
    </source>
</evidence>
<dbReference type="AlphaFoldDB" id="A0A4Y2L6R2"/>
<sequence>MADAKCDCPVDSSSSGALPCSPICHRTRARVAKRSQSQLSSVTNPTASVDGVEICRADDYELSSIQPDTALSPISEQAQSQNVDVPCDSLPNFSIGDCQLTVNDSLIVSVMLDEIVDLVCNDPSACVQELRIDHTPQVIVQVNQSISQPEKCLDNVVDDLVKSIIKTALCEICSTVPTNSDSHPSEDRCFIDFEVPCEGTEFVVDDSINNELFESISCICNVNSLVNPDNVDNGMSENLTGNLPTCAIDESSSLPPDLIDPVNVTANTANGEPTLSASPKSHTSGNEDSDLTTKIPPCETGDISNDTDLPEPSVPNFSLEIDFKNDQLQPENHATYSESHADLDSSQDSSGIPDSDEIQIVQFTTANNSSLTVKSFLPQEVVRHPTVIDVFSCEYCERRFTSETATHAHIFDVHLECGGPVFQIQESIIFLRNYPAPACISCNTGFLTLNLLNKHCQRLHSGDFNKFACS</sequence>
<dbReference type="SMART" id="SM00355">
    <property type="entry name" value="ZnF_C2H2"/>
    <property type="match status" value="2"/>
</dbReference>
<feature type="compositionally biased region" description="Polar residues" evidence="2">
    <location>
        <begin position="264"/>
        <end position="286"/>
    </location>
</feature>
<feature type="domain" description="C2H2-type" evidence="3">
    <location>
        <begin position="391"/>
        <end position="414"/>
    </location>
</feature>
<dbReference type="Proteomes" id="UP000499080">
    <property type="component" value="Unassembled WGS sequence"/>
</dbReference>
<keyword evidence="1" id="KW-0863">Zinc-finger</keyword>
<keyword evidence="1" id="KW-0862">Zinc</keyword>
<dbReference type="EMBL" id="BGPR01198009">
    <property type="protein sequence ID" value="GBN10119.1"/>
    <property type="molecule type" value="Genomic_DNA"/>
</dbReference>
<reference evidence="4 5" key="1">
    <citation type="journal article" date="2019" name="Sci. Rep.">
        <title>Orb-weaving spider Araneus ventricosus genome elucidates the spidroin gene catalogue.</title>
        <authorList>
            <person name="Kono N."/>
            <person name="Nakamura H."/>
            <person name="Ohtoshi R."/>
            <person name="Moran D.A.P."/>
            <person name="Shinohara A."/>
            <person name="Yoshida Y."/>
            <person name="Fujiwara M."/>
            <person name="Mori M."/>
            <person name="Tomita M."/>
            <person name="Arakawa K."/>
        </authorList>
    </citation>
    <scope>NUCLEOTIDE SEQUENCE [LARGE SCALE GENOMIC DNA]</scope>
</reference>
<gene>
    <name evidence="4" type="ORF">AVEN_156331_1</name>
</gene>
<evidence type="ECO:0000256" key="2">
    <source>
        <dbReference type="SAM" id="MobiDB-lite"/>
    </source>
</evidence>
<feature type="non-terminal residue" evidence="4">
    <location>
        <position position="470"/>
    </location>
</feature>
<evidence type="ECO:0000313" key="5">
    <source>
        <dbReference type="Proteomes" id="UP000499080"/>
    </source>
</evidence>
<evidence type="ECO:0000313" key="4">
    <source>
        <dbReference type="EMBL" id="GBN10119.1"/>
    </source>
</evidence>
<feature type="region of interest" description="Disordered" evidence="2">
    <location>
        <begin position="251"/>
        <end position="317"/>
    </location>
</feature>
<evidence type="ECO:0000259" key="3">
    <source>
        <dbReference type="PROSITE" id="PS50157"/>
    </source>
</evidence>
<dbReference type="PROSITE" id="PS50157">
    <property type="entry name" value="ZINC_FINGER_C2H2_2"/>
    <property type="match status" value="1"/>
</dbReference>
<accession>A0A4Y2L6R2</accession>
<name>A0A4Y2L6R2_ARAVE</name>
<dbReference type="Gene3D" id="3.30.160.60">
    <property type="entry name" value="Classic Zinc Finger"/>
    <property type="match status" value="1"/>
</dbReference>
<keyword evidence="1" id="KW-0479">Metal-binding</keyword>
<dbReference type="InterPro" id="IPR013087">
    <property type="entry name" value="Znf_C2H2_type"/>
</dbReference>
<organism evidence="4 5">
    <name type="scientific">Araneus ventricosus</name>
    <name type="common">Orbweaver spider</name>
    <name type="synonym">Epeira ventricosa</name>
    <dbReference type="NCBI Taxonomy" id="182803"/>
    <lineage>
        <taxon>Eukaryota</taxon>
        <taxon>Metazoa</taxon>
        <taxon>Ecdysozoa</taxon>
        <taxon>Arthropoda</taxon>
        <taxon>Chelicerata</taxon>
        <taxon>Arachnida</taxon>
        <taxon>Araneae</taxon>
        <taxon>Araneomorphae</taxon>
        <taxon>Entelegynae</taxon>
        <taxon>Araneoidea</taxon>
        <taxon>Araneidae</taxon>
        <taxon>Araneus</taxon>
    </lineage>
</organism>
<dbReference type="GO" id="GO:0008270">
    <property type="term" value="F:zinc ion binding"/>
    <property type="evidence" value="ECO:0007669"/>
    <property type="project" value="UniProtKB-KW"/>
</dbReference>
<proteinExistence type="predicted"/>
<protein>
    <recommendedName>
        <fullName evidence="3">C2H2-type domain-containing protein</fullName>
    </recommendedName>
</protein>
<dbReference type="PROSITE" id="PS00028">
    <property type="entry name" value="ZINC_FINGER_C2H2_1"/>
    <property type="match status" value="2"/>
</dbReference>
<keyword evidence="5" id="KW-1185">Reference proteome</keyword>